<dbReference type="SUPFAM" id="SSF53649">
    <property type="entry name" value="Alkaline phosphatase-like"/>
    <property type="match status" value="1"/>
</dbReference>
<evidence type="ECO:0008006" key="3">
    <source>
        <dbReference type="Google" id="ProtNLM"/>
    </source>
</evidence>
<gene>
    <name evidence="1" type="ORF">ETAA8_52800</name>
</gene>
<accession>A0A517YIY5</accession>
<dbReference type="InterPro" id="IPR010869">
    <property type="entry name" value="DUF1501"/>
</dbReference>
<dbReference type="PANTHER" id="PTHR43737">
    <property type="entry name" value="BLL7424 PROTEIN"/>
    <property type="match status" value="1"/>
</dbReference>
<dbReference type="AlphaFoldDB" id="A0A517YIY5"/>
<keyword evidence="2" id="KW-1185">Reference proteome</keyword>
<reference evidence="1 2" key="1">
    <citation type="submission" date="2019-02" db="EMBL/GenBank/DDBJ databases">
        <title>Deep-cultivation of Planctomycetes and their phenomic and genomic characterization uncovers novel biology.</title>
        <authorList>
            <person name="Wiegand S."/>
            <person name="Jogler M."/>
            <person name="Boedeker C."/>
            <person name="Pinto D."/>
            <person name="Vollmers J."/>
            <person name="Rivas-Marin E."/>
            <person name="Kohn T."/>
            <person name="Peeters S.H."/>
            <person name="Heuer A."/>
            <person name="Rast P."/>
            <person name="Oberbeckmann S."/>
            <person name="Bunk B."/>
            <person name="Jeske O."/>
            <person name="Meyerdierks A."/>
            <person name="Storesund J.E."/>
            <person name="Kallscheuer N."/>
            <person name="Luecker S."/>
            <person name="Lage O.M."/>
            <person name="Pohl T."/>
            <person name="Merkel B.J."/>
            <person name="Hornburger P."/>
            <person name="Mueller R.-W."/>
            <person name="Bruemmer F."/>
            <person name="Labrenz M."/>
            <person name="Spormann A.M."/>
            <person name="Op den Camp H."/>
            <person name="Overmann J."/>
            <person name="Amann R."/>
            <person name="Jetten M.S.M."/>
            <person name="Mascher T."/>
            <person name="Medema M.H."/>
            <person name="Devos D.P."/>
            <person name="Kaster A.-K."/>
            <person name="Ovreas L."/>
            <person name="Rohde M."/>
            <person name="Galperin M.Y."/>
            <person name="Jogler C."/>
        </authorList>
    </citation>
    <scope>NUCLEOTIDE SEQUENCE [LARGE SCALE GENOMIC DNA]</scope>
    <source>
        <strain evidence="1 2">ETA_A8</strain>
    </source>
</reference>
<proteinExistence type="predicted"/>
<protein>
    <recommendedName>
        <fullName evidence="3">DUF1501 domain-containing protein</fullName>
    </recommendedName>
</protein>
<dbReference type="EMBL" id="CP036274">
    <property type="protein sequence ID" value="QDU30161.1"/>
    <property type="molecule type" value="Genomic_DNA"/>
</dbReference>
<dbReference type="Proteomes" id="UP000315017">
    <property type="component" value="Chromosome"/>
</dbReference>
<sequence length="422" mass="46311">MAVRCNPGEHFSRRALMQSALGVGAGGVVMNWGGLTQTSLADEVRKQKKHCIYLFMNGGASQFETFDMKVGARTGGPFREISTNIPGSRVCELMPKLSQQMDQVAVIRSMKTSQVDHPGGIYLMHTGYQPTPNVRFPEFGSIVAKYHGTEQTDLPNFIKIFGHGDAGSGFLGPRYQPFGIGPDGSLPTFSGSNMAAEKELRRHEVRAFLEDQFAAAHQSELARLHRESYEAARRLGAARKTFNIDDEWEKNRELYGDSAMGRRCLLARRLVEAGVPFIEVGQSGYDTHGDNFTGHRGLVPSMEHAWAGLMTDLKQRGLFDKTLIVWAGEIGRTPSINNRAGRDHYVRCWSAALAGCGIKGGQMYGESDTEGVEVKSNPVTEGDFFATIYQALSIDPKIENYTGVRPIPLAPFGSKVVSDLLG</sequence>
<evidence type="ECO:0000313" key="1">
    <source>
        <dbReference type="EMBL" id="QDU30161.1"/>
    </source>
</evidence>
<name>A0A517YIY5_9BACT</name>
<dbReference type="PANTHER" id="PTHR43737:SF1">
    <property type="entry name" value="DUF1501 DOMAIN-CONTAINING PROTEIN"/>
    <property type="match status" value="1"/>
</dbReference>
<dbReference type="OrthoDB" id="127333at2"/>
<dbReference type="Pfam" id="PF07394">
    <property type="entry name" value="DUF1501"/>
    <property type="match status" value="1"/>
</dbReference>
<evidence type="ECO:0000313" key="2">
    <source>
        <dbReference type="Proteomes" id="UP000315017"/>
    </source>
</evidence>
<dbReference type="KEGG" id="aagg:ETAA8_52800"/>
<dbReference type="InterPro" id="IPR017850">
    <property type="entry name" value="Alkaline_phosphatase_core_sf"/>
</dbReference>
<dbReference type="RefSeq" id="WP_145095179.1">
    <property type="nucleotide sequence ID" value="NZ_CP036274.1"/>
</dbReference>
<organism evidence="1 2">
    <name type="scientific">Anatilimnocola aggregata</name>
    <dbReference type="NCBI Taxonomy" id="2528021"/>
    <lineage>
        <taxon>Bacteria</taxon>
        <taxon>Pseudomonadati</taxon>
        <taxon>Planctomycetota</taxon>
        <taxon>Planctomycetia</taxon>
        <taxon>Pirellulales</taxon>
        <taxon>Pirellulaceae</taxon>
        <taxon>Anatilimnocola</taxon>
    </lineage>
</organism>